<feature type="region of interest" description="Disordered" evidence="1">
    <location>
        <begin position="76"/>
        <end position="108"/>
    </location>
</feature>
<organism evidence="2 3">
    <name type="scientific">Karstenula rhodostoma CBS 690.94</name>
    <dbReference type="NCBI Taxonomy" id="1392251"/>
    <lineage>
        <taxon>Eukaryota</taxon>
        <taxon>Fungi</taxon>
        <taxon>Dikarya</taxon>
        <taxon>Ascomycota</taxon>
        <taxon>Pezizomycotina</taxon>
        <taxon>Dothideomycetes</taxon>
        <taxon>Pleosporomycetidae</taxon>
        <taxon>Pleosporales</taxon>
        <taxon>Massarineae</taxon>
        <taxon>Didymosphaeriaceae</taxon>
        <taxon>Karstenula</taxon>
    </lineage>
</organism>
<accession>A0A9P4U3Z1</accession>
<dbReference type="AlphaFoldDB" id="A0A9P4U3Z1"/>
<feature type="compositionally biased region" description="Polar residues" evidence="1">
    <location>
        <begin position="89"/>
        <end position="108"/>
    </location>
</feature>
<proteinExistence type="predicted"/>
<protein>
    <submittedName>
        <fullName evidence="2">Uncharacterized protein</fullName>
    </submittedName>
</protein>
<dbReference type="EMBL" id="MU001516">
    <property type="protein sequence ID" value="KAF2437389.1"/>
    <property type="molecule type" value="Genomic_DNA"/>
</dbReference>
<evidence type="ECO:0000313" key="3">
    <source>
        <dbReference type="Proteomes" id="UP000799764"/>
    </source>
</evidence>
<feature type="region of interest" description="Disordered" evidence="1">
    <location>
        <begin position="1"/>
        <end position="22"/>
    </location>
</feature>
<reference evidence="2" key="1">
    <citation type="journal article" date="2020" name="Stud. Mycol.">
        <title>101 Dothideomycetes genomes: a test case for predicting lifestyles and emergence of pathogens.</title>
        <authorList>
            <person name="Haridas S."/>
            <person name="Albert R."/>
            <person name="Binder M."/>
            <person name="Bloem J."/>
            <person name="Labutti K."/>
            <person name="Salamov A."/>
            <person name="Andreopoulos B."/>
            <person name="Baker S."/>
            <person name="Barry K."/>
            <person name="Bills G."/>
            <person name="Bluhm B."/>
            <person name="Cannon C."/>
            <person name="Castanera R."/>
            <person name="Culley D."/>
            <person name="Daum C."/>
            <person name="Ezra D."/>
            <person name="Gonzalez J."/>
            <person name="Henrissat B."/>
            <person name="Kuo A."/>
            <person name="Liang C."/>
            <person name="Lipzen A."/>
            <person name="Lutzoni F."/>
            <person name="Magnuson J."/>
            <person name="Mondo S."/>
            <person name="Nolan M."/>
            <person name="Ohm R."/>
            <person name="Pangilinan J."/>
            <person name="Park H.-J."/>
            <person name="Ramirez L."/>
            <person name="Alfaro M."/>
            <person name="Sun H."/>
            <person name="Tritt A."/>
            <person name="Yoshinaga Y."/>
            <person name="Zwiers L.-H."/>
            <person name="Turgeon B."/>
            <person name="Goodwin S."/>
            <person name="Spatafora J."/>
            <person name="Crous P."/>
            <person name="Grigoriev I."/>
        </authorList>
    </citation>
    <scope>NUCLEOTIDE SEQUENCE</scope>
    <source>
        <strain evidence="2">CBS 690.94</strain>
    </source>
</reference>
<evidence type="ECO:0000256" key="1">
    <source>
        <dbReference type="SAM" id="MobiDB-lite"/>
    </source>
</evidence>
<feature type="compositionally biased region" description="Basic residues" evidence="1">
    <location>
        <begin position="10"/>
        <end position="19"/>
    </location>
</feature>
<comment type="caution">
    <text evidence="2">The sequence shown here is derived from an EMBL/GenBank/DDBJ whole genome shotgun (WGS) entry which is preliminary data.</text>
</comment>
<evidence type="ECO:0000313" key="2">
    <source>
        <dbReference type="EMBL" id="KAF2437389.1"/>
    </source>
</evidence>
<gene>
    <name evidence="2" type="ORF">P171DRAFT_181894</name>
</gene>
<name>A0A9P4U3Z1_9PLEO</name>
<keyword evidence="3" id="KW-1185">Reference proteome</keyword>
<dbReference type="Proteomes" id="UP000799764">
    <property type="component" value="Unassembled WGS sequence"/>
</dbReference>
<sequence>MSKGECATSRLRKRSRRASRATWTCGRRGRYRGEQLGRARAEERWGRLLSRTTTDFSGGGGALRWPCSPGAVQTGSVVEAGEWRRRSTHGSSRAGQGRAPSSNGQRFG</sequence>